<evidence type="ECO:0000256" key="2">
    <source>
        <dbReference type="ARBA" id="ARBA00022840"/>
    </source>
</evidence>
<evidence type="ECO:0000256" key="4">
    <source>
        <dbReference type="HAMAP-Rule" id="MF_03223"/>
    </source>
</evidence>
<dbReference type="InterPro" id="IPR013641">
    <property type="entry name" value="KTI12/PSTK"/>
</dbReference>
<dbReference type="InterPro" id="IPR019410">
    <property type="entry name" value="Methyltransf_16"/>
</dbReference>
<feature type="binding site" evidence="4">
    <location>
        <begin position="83"/>
        <end position="85"/>
    </location>
    <ligand>
        <name>S-adenosyl-L-methionine</name>
        <dbReference type="ChEBI" id="CHEBI:59789"/>
    </ligand>
</feature>
<dbReference type="VEuPathDB" id="FungiDB:EYZ11_013352"/>
<feature type="binding site" evidence="4">
    <location>
        <position position="105"/>
    </location>
    <ligand>
        <name>S-adenosyl-L-methionine</name>
        <dbReference type="ChEBI" id="CHEBI:59789"/>
    </ligand>
</feature>
<feature type="region of interest" description="Disordered" evidence="5">
    <location>
        <begin position="258"/>
        <end position="278"/>
    </location>
</feature>
<comment type="similarity">
    <text evidence="4">Belongs to the class I-like SAM-binding methyltransferase superfamily. EFM7 family.</text>
</comment>
<sequence length="701" mass="76663">MADAGDNYDVGGMFNDPEGFYEPEPEPTFAEHPMCSGEVVRVRLVGSHPLYGNLLWNAGRMSAFYIEERAHDLIQGKDVLEIGAAAGVPSIVSAIKGARTTVMTDYPDPDLVENMRHNASLSASMIPKHSSLYVDGYKWGNTVEPLIAYLPPGENRFDVLIMADVVYSHREHGNLIKTMQQTLKKSREAVALVIFTPYEPWLLPKTEKFFPLAEENGFQVKKVFEKLMDNVLFENDPGAEWLAFTNIEYQNSISKVTCAPHPAQPEKKKDPATPTSTTPTSLINIMPLIILTGYPCSGLTYRANQLASALESTQDTLFSSGTIPATNSRYKIHVVPTHDASHPRTVYDHARTEKETRGVAYTRARRLLGKDSFVILDGMNYIKGYRYQLWCEAKALGTTCCVVHVGTPIDQCVANNEARIHHRENVKASEIRENTDAAGEQATGTKPPTETEDPYPPELLNNLIFRYEEPSTHSRWDKPLFTVPWSDPEPPIADIWSALTGIPHPSTVEAAEADDAPSALASILSSTQLSDVTSVAGSIAMTTTRAGGLQQRQRIKIKPHLATVQPVATNSSALYDMEKRTSAIVSAIRTFTTSNSSAQAALAQSEDSRGINIPVPEVSTSVFIPAHVATSSSTDELAGAGGILALPRLQRLRRQWVSLNRSYIGGSHSANQTSSVNGLAPDQVGDAFVRFLNAEFAGGEP</sequence>
<dbReference type="InterPro" id="IPR029063">
    <property type="entry name" value="SAM-dependent_MTases_sf"/>
</dbReference>
<dbReference type="Gene3D" id="3.40.50.300">
    <property type="entry name" value="P-loop containing nucleotide triphosphate hydrolases"/>
    <property type="match status" value="1"/>
</dbReference>
<evidence type="ECO:0000313" key="7">
    <source>
        <dbReference type="Proteomes" id="UP000308092"/>
    </source>
</evidence>
<organism evidence="6 7">
    <name type="scientific">Aspergillus tanneri</name>
    <dbReference type="NCBI Taxonomy" id="1220188"/>
    <lineage>
        <taxon>Eukaryota</taxon>
        <taxon>Fungi</taxon>
        <taxon>Dikarya</taxon>
        <taxon>Ascomycota</taxon>
        <taxon>Pezizomycotina</taxon>
        <taxon>Eurotiomycetes</taxon>
        <taxon>Eurotiomycetidae</taxon>
        <taxon>Eurotiales</taxon>
        <taxon>Aspergillaceae</taxon>
        <taxon>Aspergillus</taxon>
        <taxon>Aspergillus subgen. Circumdati</taxon>
    </lineage>
</organism>
<dbReference type="SUPFAM" id="SSF53335">
    <property type="entry name" value="S-adenosyl-L-methionine-dependent methyltransferases"/>
    <property type="match status" value="1"/>
</dbReference>
<feature type="binding site" evidence="4">
    <location>
        <position position="56"/>
    </location>
    <ligand>
        <name>S-adenosyl-L-methionine</name>
        <dbReference type="ChEBI" id="CHEBI:59789"/>
    </ligand>
</feature>
<comment type="caution">
    <text evidence="6">The sequence shown here is derived from an EMBL/GenBank/DDBJ whole genome shotgun (WGS) entry which is preliminary data.</text>
</comment>
<dbReference type="PROSITE" id="PS51560">
    <property type="entry name" value="SAM_MT_NNT1"/>
    <property type="match status" value="1"/>
</dbReference>
<reference evidence="6 7" key="1">
    <citation type="submission" date="2019-03" db="EMBL/GenBank/DDBJ databases">
        <title>The genome sequence of a newly discovered highly antifungal drug resistant Aspergillus species, Aspergillus tanneri NIH 1004.</title>
        <authorList>
            <person name="Mounaud S."/>
            <person name="Singh I."/>
            <person name="Joardar V."/>
            <person name="Pakala S."/>
            <person name="Pakala S."/>
            <person name="Venepally P."/>
            <person name="Hoover J."/>
            <person name="Nierman W."/>
            <person name="Chung J."/>
            <person name="Losada L."/>
        </authorList>
    </citation>
    <scope>NUCLEOTIDE SEQUENCE [LARGE SCALE GENOMIC DNA]</scope>
    <source>
        <strain evidence="6 7">NIH1004</strain>
    </source>
</reference>
<name>A0A4S3IYE5_9EURO</name>
<evidence type="ECO:0000313" key="6">
    <source>
        <dbReference type="EMBL" id="THC87202.1"/>
    </source>
</evidence>
<dbReference type="InterPro" id="IPR027417">
    <property type="entry name" value="P-loop_NTPase"/>
</dbReference>
<keyword evidence="7" id="KW-1185">Reference proteome</keyword>
<accession>A0A4S3IYE5</accession>
<dbReference type="Pfam" id="PF08433">
    <property type="entry name" value="KTI12"/>
    <property type="match status" value="1"/>
</dbReference>
<keyword evidence="2" id="KW-0067">ATP-binding</keyword>
<comment type="similarity">
    <text evidence="3">Belongs to the KTI12 family.</text>
</comment>
<keyword evidence="1" id="KW-0547">Nucleotide-binding</keyword>
<dbReference type="InterPro" id="IPR025784">
    <property type="entry name" value="EFM7"/>
</dbReference>
<evidence type="ECO:0000256" key="1">
    <source>
        <dbReference type="ARBA" id="ARBA00022741"/>
    </source>
</evidence>
<dbReference type="GO" id="GO:0005737">
    <property type="term" value="C:cytoplasm"/>
    <property type="evidence" value="ECO:0007669"/>
    <property type="project" value="UniProtKB-SubCell"/>
</dbReference>
<evidence type="ECO:0000256" key="3">
    <source>
        <dbReference type="ARBA" id="ARBA00025768"/>
    </source>
</evidence>
<dbReference type="AlphaFoldDB" id="A0A4S3IYE5"/>
<dbReference type="GO" id="GO:0071885">
    <property type="term" value="F:N-terminal protein N-methyltransferase activity"/>
    <property type="evidence" value="ECO:0007669"/>
    <property type="project" value="UniProtKB-UniRule"/>
</dbReference>
<feature type="binding site" evidence="4">
    <location>
        <position position="139"/>
    </location>
    <ligand>
        <name>S-adenosyl-L-methionine</name>
        <dbReference type="ChEBI" id="CHEBI:59789"/>
    </ligand>
</feature>
<keyword evidence="4" id="KW-0949">S-adenosyl-L-methionine</keyword>
<dbReference type="GO" id="GO:0016279">
    <property type="term" value="F:protein-lysine N-methyltransferase activity"/>
    <property type="evidence" value="ECO:0007669"/>
    <property type="project" value="UniProtKB-UniRule"/>
</dbReference>
<dbReference type="PANTHER" id="PTHR12435">
    <property type="match status" value="1"/>
</dbReference>
<dbReference type="Proteomes" id="UP000308092">
    <property type="component" value="Unassembled WGS sequence"/>
</dbReference>
<keyword evidence="4" id="KW-0963">Cytoplasm</keyword>
<dbReference type="Gene3D" id="3.40.50.150">
    <property type="entry name" value="Vaccinia Virus protein VP39"/>
    <property type="match status" value="1"/>
</dbReference>
<comment type="function">
    <text evidence="4">S-adenosyl-L-methionine-dependent protein methyltransferase that trimethylates the N-terminal glycine 'Gly-2' of elongation factor 1-alpha, before also catalyzing the mono- and dimethylation of 'Lys-3'.</text>
</comment>
<comment type="subcellular location">
    <subcellularLocation>
        <location evidence="4">Cytoplasm</location>
    </subcellularLocation>
</comment>
<dbReference type="HAMAP" id="MF_03223">
    <property type="entry name" value="Methyltr_EFM7"/>
    <property type="match status" value="1"/>
</dbReference>
<keyword evidence="4" id="KW-0808">Transferase</keyword>
<keyword evidence="4" id="KW-0489">Methyltransferase</keyword>
<evidence type="ECO:0000256" key="5">
    <source>
        <dbReference type="SAM" id="MobiDB-lite"/>
    </source>
</evidence>
<dbReference type="EMBL" id="SOSA01001391">
    <property type="protein sequence ID" value="THC87202.1"/>
    <property type="molecule type" value="Genomic_DNA"/>
</dbReference>
<protein>
    <recommendedName>
        <fullName evidence="4">Protein N-terminal and lysine N-methyltransferase EFM7</fullName>
        <ecNumber evidence="4">2.1.1.-</ecNumber>
    </recommendedName>
    <alternativeName>
        <fullName evidence="4">Elongation factor methyltransferase 7</fullName>
    </alternativeName>
</protein>
<dbReference type="GO" id="GO:0005524">
    <property type="term" value="F:ATP binding"/>
    <property type="evidence" value="ECO:0007669"/>
    <property type="project" value="UniProtKB-KW"/>
</dbReference>
<gene>
    <name evidence="4" type="primary">EFM7</name>
    <name evidence="6" type="ORF">EYZ11_013352</name>
</gene>
<feature type="region of interest" description="Disordered" evidence="5">
    <location>
        <begin position="431"/>
        <end position="455"/>
    </location>
</feature>
<dbReference type="GO" id="GO:0032259">
    <property type="term" value="P:methylation"/>
    <property type="evidence" value="ECO:0007669"/>
    <property type="project" value="UniProtKB-KW"/>
</dbReference>
<dbReference type="EC" id="2.1.1.-" evidence="4"/>
<dbReference type="Pfam" id="PF10294">
    <property type="entry name" value="Methyltransf_16"/>
    <property type="match status" value="1"/>
</dbReference>
<proteinExistence type="inferred from homology"/>
<dbReference type="STRING" id="1220188.A0A4S3IYE5"/>
<feature type="binding site" evidence="4">
    <location>
        <position position="163"/>
    </location>
    <ligand>
        <name>S-adenosyl-L-methionine</name>
        <dbReference type="ChEBI" id="CHEBI:59789"/>
    </ligand>
</feature>
<dbReference type="SUPFAM" id="SSF52540">
    <property type="entry name" value="P-loop containing nucleoside triphosphate hydrolases"/>
    <property type="match status" value="1"/>
</dbReference>